<proteinExistence type="predicted"/>
<comment type="caution">
    <text evidence="1">The sequence shown here is derived from an EMBL/GenBank/DDBJ whole genome shotgun (WGS) entry which is preliminary data.</text>
</comment>
<keyword evidence="2" id="KW-1185">Reference proteome</keyword>
<gene>
    <name evidence="1" type="ORF">F5148DRAFT_250800</name>
</gene>
<evidence type="ECO:0000313" key="1">
    <source>
        <dbReference type="EMBL" id="KAI9461055.1"/>
    </source>
</evidence>
<organism evidence="1 2">
    <name type="scientific">Russula earlei</name>
    <dbReference type="NCBI Taxonomy" id="71964"/>
    <lineage>
        <taxon>Eukaryota</taxon>
        <taxon>Fungi</taxon>
        <taxon>Dikarya</taxon>
        <taxon>Basidiomycota</taxon>
        <taxon>Agaricomycotina</taxon>
        <taxon>Agaricomycetes</taxon>
        <taxon>Russulales</taxon>
        <taxon>Russulaceae</taxon>
        <taxon>Russula</taxon>
    </lineage>
</organism>
<sequence length="277" mass="30803">MGDETKFLEDRYNIQHVNCPAYQHTNHETLLVFELLRLLRIGWVEKVALLVMLPETLDKIKDQFPLQKFISPHESIPGRAVLRIRTCSWQPETATFYQSRPVALGAEAREPGVRVLVKSVLAPGGASMRRGGGVRPDAGDVGCLDRGVPCPGSGSAVFRRDIHAAELGAAVSRGEGPSTFMHEGRAAAMRSDDAGDEPDEATRGERSRRCGHHARLEVLQRTRPRRDHTAQSLCSLLSVRSHPLVGQGGFVVRRCRRFLLPRSRHNRLLSRSLSLQK</sequence>
<accession>A0ACC0U3D6</accession>
<reference evidence="1" key="1">
    <citation type="submission" date="2021-03" db="EMBL/GenBank/DDBJ databases">
        <title>Evolutionary priming and transition to the ectomycorrhizal habit in an iconic lineage of mushroom-forming fungi: is preadaptation a requirement?</title>
        <authorList>
            <consortium name="DOE Joint Genome Institute"/>
            <person name="Looney B.P."/>
            <person name="Miyauchi S."/>
            <person name="Morin E."/>
            <person name="Drula E."/>
            <person name="Courty P.E."/>
            <person name="Chicoki N."/>
            <person name="Fauchery L."/>
            <person name="Kohler A."/>
            <person name="Kuo A."/>
            <person name="LaButti K."/>
            <person name="Pangilinan J."/>
            <person name="Lipzen A."/>
            <person name="Riley R."/>
            <person name="Andreopoulos W."/>
            <person name="He G."/>
            <person name="Johnson J."/>
            <person name="Barry K.W."/>
            <person name="Grigoriev I.V."/>
            <person name="Nagy L."/>
            <person name="Hibbett D."/>
            <person name="Henrissat B."/>
            <person name="Matheny P.B."/>
            <person name="Labbe J."/>
            <person name="Martin A.F."/>
        </authorList>
    </citation>
    <scope>NUCLEOTIDE SEQUENCE</scope>
    <source>
        <strain evidence="1">BPL698</strain>
    </source>
</reference>
<evidence type="ECO:0000313" key="2">
    <source>
        <dbReference type="Proteomes" id="UP001207468"/>
    </source>
</evidence>
<protein>
    <submittedName>
        <fullName evidence="1">Uncharacterized protein</fullName>
    </submittedName>
</protein>
<dbReference type="EMBL" id="JAGFNK010000182">
    <property type="protein sequence ID" value="KAI9461055.1"/>
    <property type="molecule type" value="Genomic_DNA"/>
</dbReference>
<dbReference type="Proteomes" id="UP001207468">
    <property type="component" value="Unassembled WGS sequence"/>
</dbReference>
<name>A0ACC0U3D6_9AGAM</name>